<dbReference type="Pfam" id="PF13365">
    <property type="entry name" value="Trypsin_2"/>
    <property type="match status" value="1"/>
</dbReference>
<organism evidence="7 8">
    <name type="scientific">Halobacteriovorax marinus (strain ATCC BAA-682 / DSM 15412 / SJ)</name>
    <name type="common">Bacteriovorax marinus</name>
    <dbReference type="NCBI Taxonomy" id="862908"/>
    <lineage>
        <taxon>Bacteria</taxon>
        <taxon>Pseudomonadati</taxon>
        <taxon>Bdellovibrionota</taxon>
        <taxon>Bacteriovoracia</taxon>
        <taxon>Bacteriovoracales</taxon>
        <taxon>Halobacteriovoraceae</taxon>
        <taxon>Halobacteriovorax</taxon>
    </lineage>
</organism>
<dbReference type="PATRIC" id="fig|862908.3.peg.1986"/>
<evidence type="ECO:0000256" key="4">
    <source>
        <dbReference type="ARBA" id="ARBA00022801"/>
    </source>
</evidence>
<dbReference type="STRING" id="862908.BMS_2088"/>
<keyword evidence="5 6" id="KW-0720">Serine protease</keyword>
<proteinExistence type="inferred from homology"/>
<dbReference type="InterPro" id="IPR018114">
    <property type="entry name" value="TRYPSIN_HIS"/>
</dbReference>
<dbReference type="PANTHER" id="PTHR15462">
    <property type="entry name" value="SERINE PROTEASE"/>
    <property type="match status" value="1"/>
</dbReference>
<protein>
    <recommendedName>
        <fullName evidence="6">Serine protease</fullName>
        <ecNumber evidence="6">3.4.21.-</ecNumber>
    </recommendedName>
</protein>
<dbReference type="PROSITE" id="PS00672">
    <property type="entry name" value="V8_HIS"/>
    <property type="match status" value="1"/>
</dbReference>
<dbReference type="AlphaFoldDB" id="E1X369"/>
<dbReference type="InterPro" id="IPR000126">
    <property type="entry name" value="V8_ser_AS"/>
</dbReference>
<evidence type="ECO:0000313" key="7">
    <source>
        <dbReference type="EMBL" id="CBW26899.1"/>
    </source>
</evidence>
<keyword evidence="8" id="KW-1185">Reference proteome</keyword>
<dbReference type="Proteomes" id="UP000008963">
    <property type="component" value="Chromosome"/>
</dbReference>
<keyword evidence="3 6" id="KW-0732">Signal</keyword>
<evidence type="ECO:0000256" key="3">
    <source>
        <dbReference type="ARBA" id="ARBA00022729"/>
    </source>
</evidence>
<dbReference type="PROSITE" id="PS00134">
    <property type="entry name" value="TRYPSIN_HIS"/>
    <property type="match status" value="1"/>
</dbReference>
<dbReference type="InterPro" id="IPR008256">
    <property type="entry name" value="Peptidase_S1B"/>
</dbReference>
<name>E1X369_HALMS</name>
<comment type="similarity">
    <text evidence="1 6">Belongs to the peptidase S1B family.</text>
</comment>
<dbReference type="KEGG" id="bmx:BMS_2088"/>
<evidence type="ECO:0000256" key="2">
    <source>
        <dbReference type="ARBA" id="ARBA00022670"/>
    </source>
</evidence>
<dbReference type="HOGENOM" id="CLU_076848_0_0_7"/>
<dbReference type="PRINTS" id="PR00839">
    <property type="entry name" value="V8PROTEASE"/>
</dbReference>
<dbReference type="SUPFAM" id="SSF50494">
    <property type="entry name" value="Trypsin-like serine proteases"/>
    <property type="match status" value="1"/>
</dbReference>
<dbReference type="Gene3D" id="2.40.10.10">
    <property type="entry name" value="Trypsin-like serine proteases"/>
    <property type="match status" value="2"/>
</dbReference>
<dbReference type="GO" id="GO:0006508">
    <property type="term" value="P:proteolysis"/>
    <property type="evidence" value="ECO:0007669"/>
    <property type="project" value="UniProtKB-KW"/>
</dbReference>
<feature type="signal peptide" evidence="6">
    <location>
        <begin position="1"/>
        <end position="19"/>
    </location>
</feature>
<feature type="chain" id="PRO_5006991273" description="Serine protease" evidence="6">
    <location>
        <begin position="20"/>
        <end position="289"/>
    </location>
</feature>
<sequence>MKVVTKALCVLLMASNAMAISTPKVIYGKDDRKEIKEHSSRAVHKLSQSVAGMVNFYDLSPSRYNGYSTYSSLSLGERINACPGERFVNQPTLMSCTGFLVGEDTLVTAGHCVREVSDCTYNKWVFNFTVDDELIKDQDVYGCKEIIARDEVSLPIIGTTDYAIIKLDRKVKGRAPLKFRTKGKVKNGADVFVIGHPMGLPLKVADNATVKGSFGKTFKTNLDTYGGNSGSPVFNEKTGEVEGILVQGAQDFDTSGYCVGSNFGQGHNEIVYKITRLKALQELFEKGKL</sequence>
<keyword evidence="4 6" id="KW-0378">Hydrolase</keyword>
<evidence type="ECO:0000313" key="8">
    <source>
        <dbReference type="Proteomes" id="UP000008963"/>
    </source>
</evidence>
<dbReference type="PANTHER" id="PTHR15462:SF8">
    <property type="entry name" value="SERINE PROTEASE"/>
    <property type="match status" value="1"/>
</dbReference>
<dbReference type="GO" id="GO:0004252">
    <property type="term" value="F:serine-type endopeptidase activity"/>
    <property type="evidence" value="ECO:0007669"/>
    <property type="project" value="InterPro"/>
</dbReference>
<evidence type="ECO:0000256" key="1">
    <source>
        <dbReference type="ARBA" id="ARBA00008764"/>
    </source>
</evidence>
<dbReference type="InterPro" id="IPR050966">
    <property type="entry name" value="Glutamyl_endopeptidase"/>
</dbReference>
<dbReference type="PROSITE" id="PS00673">
    <property type="entry name" value="V8_SER"/>
    <property type="match status" value="1"/>
</dbReference>
<dbReference type="eggNOG" id="COG3591">
    <property type="taxonomic scope" value="Bacteria"/>
</dbReference>
<dbReference type="OrthoDB" id="291346at2"/>
<gene>
    <name evidence="7" type="ordered locus">BMS_2088</name>
</gene>
<dbReference type="InterPro" id="IPR028301">
    <property type="entry name" value="V8_his_AS"/>
</dbReference>
<dbReference type="EMBL" id="FQ312005">
    <property type="protein sequence ID" value="CBW26899.1"/>
    <property type="molecule type" value="Genomic_DNA"/>
</dbReference>
<accession>E1X369</accession>
<evidence type="ECO:0000256" key="6">
    <source>
        <dbReference type="RuleBase" id="RU004296"/>
    </source>
</evidence>
<reference evidence="8" key="1">
    <citation type="journal article" date="2013" name="ISME J.">
        <title>A small predatory core genome in the divergent marine Bacteriovorax marinus SJ and the terrestrial Bdellovibrio bacteriovorus.</title>
        <authorList>
            <person name="Crossman L.C."/>
            <person name="Chen H."/>
            <person name="Cerdeno-Tarraga A.M."/>
            <person name="Brooks K."/>
            <person name="Quail M.A."/>
            <person name="Pineiro S.A."/>
            <person name="Hobley L."/>
            <person name="Sockett R.E."/>
            <person name="Bentley S.D."/>
            <person name="Parkhill J."/>
            <person name="Williams H.N."/>
            <person name="Stine O.C."/>
        </authorList>
    </citation>
    <scope>NUCLEOTIDE SEQUENCE [LARGE SCALE GENOMIC DNA]</scope>
    <source>
        <strain evidence="8">ATCC BAA-682 / DSM 15412 / SJ</strain>
    </source>
</reference>
<keyword evidence="2 6" id="KW-0645">Protease</keyword>
<dbReference type="InterPro" id="IPR009003">
    <property type="entry name" value="Peptidase_S1_PA"/>
</dbReference>
<dbReference type="EC" id="3.4.21.-" evidence="6"/>
<evidence type="ECO:0000256" key="5">
    <source>
        <dbReference type="ARBA" id="ARBA00022825"/>
    </source>
</evidence>
<dbReference type="InterPro" id="IPR043504">
    <property type="entry name" value="Peptidase_S1_PA_chymotrypsin"/>
</dbReference>
<dbReference type="RefSeq" id="WP_014244677.1">
    <property type="nucleotide sequence ID" value="NC_016620.1"/>
</dbReference>